<evidence type="ECO:0000313" key="2">
    <source>
        <dbReference type="EMBL" id="KAG1787882.1"/>
    </source>
</evidence>
<dbReference type="RefSeq" id="XP_041155188.1">
    <property type="nucleotide sequence ID" value="XM_041298580.1"/>
</dbReference>
<dbReference type="GO" id="GO:0006281">
    <property type="term" value="P:DNA repair"/>
    <property type="evidence" value="ECO:0007669"/>
    <property type="project" value="UniProtKB-ARBA"/>
</dbReference>
<dbReference type="Pfam" id="PF00867">
    <property type="entry name" value="XPG_I"/>
    <property type="match status" value="1"/>
</dbReference>
<accession>A0A9P7AEP4</accession>
<proteinExistence type="predicted"/>
<comment type="caution">
    <text evidence="2">The sequence shown here is derived from an EMBL/GenBank/DDBJ whole genome shotgun (WGS) entry which is preliminary data.</text>
</comment>
<dbReference type="PANTHER" id="PTHR11081">
    <property type="entry name" value="FLAP ENDONUCLEASE FAMILY MEMBER"/>
    <property type="match status" value="1"/>
</dbReference>
<protein>
    <submittedName>
        <fullName evidence="2">PIN domain-like protein</fullName>
    </submittedName>
</protein>
<feature type="non-terminal residue" evidence="2">
    <location>
        <position position="1"/>
    </location>
</feature>
<name>A0A9P7AEP4_9AGAM</name>
<dbReference type="Proteomes" id="UP000719766">
    <property type="component" value="Unassembled WGS sequence"/>
</dbReference>
<dbReference type="InterPro" id="IPR036279">
    <property type="entry name" value="5-3_exonuclease_C_sf"/>
</dbReference>
<keyword evidence="3" id="KW-1185">Reference proteome</keyword>
<evidence type="ECO:0000259" key="1">
    <source>
        <dbReference type="SMART" id="SM00484"/>
    </source>
</evidence>
<dbReference type="InterPro" id="IPR029060">
    <property type="entry name" value="PIN-like_dom_sf"/>
</dbReference>
<dbReference type="SUPFAM" id="SSF47807">
    <property type="entry name" value="5' to 3' exonuclease, C-terminal subdomain"/>
    <property type="match status" value="1"/>
</dbReference>
<evidence type="ECO:0000313" key="3">
    <source>
        <dbReference type="Proteomes" id="UP000719766"/>
    </source>
</evidence>
<gene>
    <name evidence="2" type="ORF">HD556DRAFT_1246100</name>
</gene>
<dbReference type="PRINTS" id="PR00853">
    <property type="entry name" value="XPGRADSUPER"/>
</dbReference>
<dbReference type="InterPro" id="IPR006084">
    <property type="entry name" value="XPG/Rad2"/>
</dbReference>
<dbReference type="SMART" id="SM00484">
    <property type="entry name" value="XPGI"/>
    <property type="match status" value="1"/>
</dbReference>
<dbReference type="SUPFAM" id="SSF88723">
    <property type="entry name" value="PIN domain-like"/>
    <property type="match status" value="1"/>
</dbReference>
<dbReference type="Gene3D" id="3.40.50.1010">
    <property type="entry name" value="5'-nuclease"/>
    <property type="match status" value="2"/>
</dbReference>
<dbReference type="CDD" id="cd09870">
    <property type="entry name" value="PIN_YEN1"/>
    <property type="match status" value="1"/>
</dbReference>
<dbReference type="GeneID" id="64592344"/>
<dbReference type="PANTHER" id="PTHR11081:SF75">
    <property type="entry name" value="ENDONUCLEASE, PUTATIVE (AFU_ORTHOLOGUE AFUA_3G13260)-RELATED"/>
    <property type="match status" value="1"/>
</dbReference>
<dbReference type="GO" id="GO:0017108">
    <property type="term" value="F:5'-flap endonuclease activity"/>
    <property type="evidence" value="ECO:0007669"/>
    <property type="project" value="TreeGrafter"/>
</dbReference>
<dbReference type="InterPro" id="IPR006086">
    <property type="entry name" value="XPG-I_dom"/>
</dbReference>
<dbReference type="OrthoDB" id="2959108at2759"/>
<feature type="domain" description="XPG-I" evidence="1">
    <location>
        <begin position="111"/>
        <end position="186"/>
    </location>
</feature>
<organism evidence="2 3">
    <name type="scientific">Suillus plorans</name>
    <dbReference type="NCBI Taxonomy" id="116603"/>
    <lineage>
        <taxon>Eukaryota</taxon>
        <taxon>Fungi</taxon>
        <taxon>Dikarya</taxon>
        <taxon>Basidiomycota</taxon>
        <taxon>Agaricomycotina</taxon>
        <taxon>Agaricomycetes</taxon>
        <taxon>Agaricomycetidae</taxon>
        <taxon>Boletales</taxon>
        <taxon>Suillineae</taxon>
        <taxon>Suillaceae</taxon>
        <taxon>Suillus</taxon>
    </lineage>
</organism>
<dbReference type="AlphaFoldDB" id="A0A9P7AEP4"/>
<reference evidence="2" key="1">
    <citation type="journal article" date="2020" name="New Phytol.">
        <title>Comparative genomics reveals dynamic genome evolution in host specialist ectomycorrhizal fungi.</title>
        <authorList>
            <person name="Lofgren L.A."/>
            <person name="Nguyen N.H."/>
            <person name="Vilgalys R."/>
            <person name="Ruytinx J."/>
            <person name="Liao H.L."/>
            <person name="Branco S."/>
            <person name="Kuo A."/>
            <person name="LaButti K."/>
            <person name="Lipzen A."/>
            <person name="Andreopoulos W."/>
            <person name="Pangilinan J."/>
            <person name="Riley R."/>
            <person name="Hundley H."/>
            <person name="Na H."/>
            <person name="Barry K."/>
            <person name="Grigoriev I.V."/>
            <person name="Stajich J.E."/>
            <person name="Kennedy P.G."/>
        </authorList>
    </citation>
    <scope>NUCLEOTIDE SEQUENCE</scope>
    <source>
        <strain evidence="2">S12</strain>
    </source>
</reference>
<dbReference type="EMBL" id="JABBWE010000074">
    <property type="protein sequence ID" value="KAG1787882.1"/>
    <property type="molecule type" value="Genomic_DNA"/>
</dbReference>
<sequence length="357" mass="39181">LKPSVRTKSLTVLALEGRYAGCPPFRPFIIGVDVSIWFEQCQQVMRGRAHAWSGQNPALRTFLFRTARLKCFLVQLVFAYDGPEQPALKRGKNVATAKDHWMTKPTQQILDAFNIQWFMARGEAEAELAAMNSAGAIDAVMTDDSDVFAFGCRCVIRNSSFSDTTASVYEAAMPREDYALVSLLCGGDYDMTGLPGCGPATAFGLARCGMGNSLLAAESGCEFAGPHRQAWRNDVRQHLRYDPTSQIGRCHPSLAENLPSEIPSFDTWSAYLHPAIHEPLVSVHEPGVPDARKIAAVVVPLLGWEDAGHLLDTFRGQVWPGVVTSELLQDLSTWQPINQDVSGSHLNCVQMTDKAIQ</sequence>